<gene>
    <name evidence="2" type="ORF">HAV00_04275</name>
</gene>
<dbReference type="RefSeq" id="WP_166466856.1">
    <property type="nucleotide sequence ID" value="NZ_CP050066.2"/>
</dbReference>
<dbReference type="Proteomes" id="UP000500895">
    <property type="component" value="Chromosome"/>
</dbReference>
<dbReference type="AlphaFoldDB" id="A0A6G8ZZM1"/>
<organism evidence="2 3">
    <name type="scientific">Bradyrhizobium symbiodeficiens</name>
    <dbReference type="NCBI Taxonomy" id="1404367"/>
    <lineage>
        <taxon>Bacteria</taxon>
        <taxon>Pseudomonadati</taxon>
        <taxon>Pseudomonadota</taxon>
        <taxon>Alphaproteobacteria</taxon>
        <taxon>Hyphomicrobiales</taxon>
        <taxon>Nitrobacteraceae</taxon>
        <taxon>Bradyrhizobium</taxon>
    </lineage>
</organism>
<accession>A0A6G8ZZM1</accession>
<evidence type="ECO:0000313" key="3">
    <source>
        <dbReference type="Proteomes" id="UP000500895"/>
    </source>
</evidence>
<sequence>MMRYGTICALATLLLCEAITPASAGNCLSRNEGFDLSSDTVHWTFSIRGGTDCLQGLRGRAMLIDEVKIVEPPAAGKLSIAGPAFFYRAPASGSSDRFKLQVVGENNRMRGTSVIVVDVSIR</sequence>
<keyword evidence="1" id="KW-0732">Signal</keyword>
<reference evidence="2 3" key="1">
    <citation type="journal article" date="2020" name="Int. J. Syst. Evol. Microbiol.">
        <title>Description and complete genome sequences of Bradyrhizobium symbiodeficiens sp. nov., a non-symbiotic bacterium associated with legumes native to Canada.</title>
        <authorList>
            <person name="Bromfield E.S.P."/>
            <person name="Cloutier S."/>
            <person name="Nguyen H.D.T."/>
        </authorList>
    </citation>
    <scope>NUCLEOTIDE SEQUENCE [LARGE SCALE GENOMIC DNA]</scope>
    <source>
        <strain evidence="2 3">101S1MB</strain>
    </source>
</reference>
<protein>
    <submittedName>
        <fullName evidence="2">Uncharacterized protein</fullName>
    </submittedName>
</protein>
<evidence type="ECO:0000256" key="1">
    <source>
        <dbReference type="SAM" id="SignalP"/>
    </source>
</evidence>
<name>A0A6G8ZZM1_9BRAD</name>
<proteinExistence type="predicted"/>
<feature type="chain" id="PRO_5026217043" evidence="1">
    <location>
        <begin position="25"/>
        <end position="122"/>
    </location>
</feature>
<evidence type="ECO:0000313" key="2">
    <source>
        <dbReference type="EMBL" id="QIP05516.1"/>
    </source>
</evidence>
<dbReference type="EMBL" id="CP050066">
    <property type="protein sequence ID" value="QIP05516.1"/>
    <property type="molecule type" value="Genomic_DNA"/>
</dbReference>
<feature type="signal peptide" evidence="1">
    <location>
        <begin position="1"/>
        <end position="24"/>
    </location>
</feature>